<organism evidence="7 8">
    <name type="scientific">Polyrhizophydium stewartii</name>
    <dbReference type="NCBI Taxonomy" id="2732419"/>
    <lineage>
        <taxon>Eukaryota</taxon>
        <taxon>Fungi</taxon>
        <taxon>Fungi incertae sedis</taxon>
        <taxon>Chytridiomycota</taxon>
        <taxon>Chytridiomycota incertae sedis</taxon>
        <taxon>Chytridiomycetes</taxon>
        <taxon>Rhizophydiales</taxon>
        <taxon>Rhizophydiales incertae sedis</taxon>
        <taxon>Polyrhizophydium</taxon>
    </lineage>
</organism>
<feature type="transmembrane region" description="Helical" evidence="5">
    <location>
        <begin position="119"/>
        <end position="139"/>
    </location>
</feature>
<keyword evidence="4 5" id="KW-0472">Membrane</keyword>
<evidence type="ECO:0000256" key="5">
    <source>
        <dbReference type="SAM" id="Phobius"/>
    </source>
</evidence>
<feature type="transmembrane region" description="Helical" evidence="5">
    <location>
        <begin position="346"/>
        <end position="367"/>
    </location>
</feature>
<feature type="domain" description="Ion transport" evidence="6">
    <location>
        <begin position="115"/>
        <end position="374"/>
    </location>
</feature>
<dbReference type="Proteomes" id="UP001527925">
    <property type="component" value="Unassembled WGS sequence"/>
</dbReference>
<dbReference type="InterPro" id="IPR028747">
    <property type="entry name" value="CatSper2"/>
</dbReference>
<dbReference type="InterPro" id="IPR005821">
    <property type="entry name" value="Ion_trans_dom"/>
</dbReference>
<dbReference type="PANTHER" id="PTHR46923">
    <property type="entry name" value="CATION CHANNEL SPERM-ASSOCIATED PROTEIN 2"/>
    <property type="match status" value="1"/>
</dbReference>
<comment type="subcellular location">
    <subcellularLocation>
        <location evidence="1">Membrane</location>
        <topology evidence="1">Multi-pass membrane protein</topology>
    </subcellularLocation>
</comment>
<sequence>MSLRRAPENAFRDLSSHASFFRTKLIHEFNLLDNLNDMSFTTPPATMTSKDFQEQKVRFKILNDAPISLIKFPQIKRKQNDDSIKKIDRRLTRTKNMDSIPIGAWAAWLLNLPAYKNTIVVFIAINAACLGIMTELWTIESQVWAGFQALIIVNQICLAAFYIDIFIKWIDDFSSYWKDGWNIADAVITGIVSVPEVISWTKIFPHLSDQNDFFTAIRVLSVFKLIMRFETFKIIIMTIIQAVNSMGSIMLFVFMVVLTYSVIGTSFYSDYTHSVRADLFYQDFFSNVKATLTTLFQLLTLDQVAASAERSLPLELQRADCLYEQWDVINRNLRLVSNSIYSEGFIVSWVFLGAFIFRNIFVGVMVHNFDRISDTLRAEKMSQIKQKRLERMRKRLKNELAVHGNIQAMTDHKAIPHDREDETLASLALDQHDETLWPRDSLFKYLQLMETLMESMKEYQELNLLASKQLMELFDT</sequence>
<dbReference type="SUPFAM" id="SSF81324">
    <property type="entry name" value="Voltage-gated potassium channels"/>
    <property type="match status" value="1"/>
</dbReference>
<evidence type="ECO:0000256" key="4">
    <source>
        <dbReference type="ARBA" id="ARBA00023136"/>
    </source>
</evidence>
<evidence type="ECO:0000313" key="7">
    <source>
        <dbReference type="EMBL" id="KAL2913614.1"/>
    </source>
</evidence>
<keyword evidence="8" id="KW-1185">Reference proteome</keyword>
<dbReference type="EMBL" id="JADGIZ020000044">
    <property type="protein sequence ID" value="KAL2913614.1"/>
    <property type="molecule type" value="Genomic_DNA"/>
</dbReference>
<evidence type="ECO:0000313" key="8">
    <source>
        <dbReference type="Proteomes" id="UP001527925"/>
    </source>
</evidence>
<dbReference type="Pfam" id="PF00520">
    <property type="entry name" value="Ion_trans"/>
    <property type="match status" value="1"/>
</dbReference>
<accession>A0ABR4N294</accession>
<evidence type="ECO:0000256" key="2">
    <source>
        <dbReference type="ARBA" id="ARBA00022692"/>
    </source>
</evidence>
<gene>
    <name evidence="7" type="primary">CATSPER2</name>
    <name evidence="7" type="ORF">HK105_206916</name>
</gene>
<evidence type="ECO:0000259" key="6">
    <source>
        <dbReference type="Pfam" id="PF00520"/>
    </source>
</evidence>
<reference evidence="7 8" key="1">
    <citation type="submission" date="2023-09" db="EMBL/GenBank/DDBJ databases">
        <title>Pangenome analysis of Batrachochytrium dendrobatidis and related Chytrids.</title>
        <authorList>
            <person name="Yacoub M.N."/>
            <person name="Stajich J.E."/>
            <person name="James T.Y."/>
        </authorList>
    </citation>
    <scope>NUCLEOTIDE SEQUENCE [LARGE SCALE GENOMIC DNA]</scope>
    <source>
        <strain evidence="7 8">JEL0888</strain>
    </source>
</reference>
<dbReference type="PANTHER" id="PTHR46923:SF1">
    <property type="entry name" value="CATION CHANNEL SPERM-ASSOCIATED PROTEIN 2"/>
    <property type="match status" value="1"/>
</dbReference>
<feature type="transmembrane region" description="Helical" evidence="5">
    <location>
        <begin position="145"/>
        <end position="167"/>
    </location>
</feature>
<name>A0ABR4N294_9FUNG</name>
<dbReference type="Gene3D" id="1.20.120.350">
    <property type="entry name" value="Voltage-gated potassium channels. Chain C"/>
    <property type="match status" value="1"/>
</dbReference>
<keyword evidence="3 5" id="KW-1133">Transmembrane helix</keyword>
<dbReference type="Gene3D" id="1.10.287.70">
    <property type="match status" value="1"/>
</dbReference>
<evidence type="ECO:0000256" key="1">
    <source>
        <dbReference type="ARBA" id="ARBA00004141"/>
    </source>
</evidence>
<proteinExistence type="predicted"/>
<protein>
    <submittedName>
        <fullName evidence="7">Cation channel sperm-associated protein 2</fullName>
    </submittedName>
</protein>
<keyword evidence="2 5" id="KW-0812">Transmembrane</keyword>
<feature type="transmembrane region" description="Helical" evidence="5">
    <location>
        <begin position="234"/>
        <end position="263"/>
    </location>
</feature>
<comment type="caution">
    <text evidence="7">The sequence shown here is derived from an EMBL/GenBank/DDBJ whole genome shotgun (WGS) entry which is preliminary data.</text>
</comment>
<dbReference type="InterPro" id="IPR027359">
    <property type="entry name" value="Volt_channel_dom_sf"/>
</dbReference>
<evidence type="ECO:0000256" key="3">
    <source>
        <dbReference type="ARBA" id="ARBA00022989"/>
    </source>
</evidence>